<feature type="chain" id="PRO_5017387107" evidence="1">
    <location>
        <begin position="32"/>
        <end position="235"/>
    </location>
</feature>
<protein>
    <submittedName>
        <fullName evidence="2">Uncharacterized protein</fullName>
    </submittedName>
</protein>
<keyword evidence="1" id="KW-0732">Signal</keyword>
<dbReference type="EMBL" id="PXOG01000183">
    <property type="protein sequence ID" value="RGP69393.1"/>
    <property type="molecule type" value="Genomic_DNA"/>
</dbReference>
<evidence type="ECO:0000313" key="3">
    <source>
        <dbReference type="Proteomes" id="UP000266234"/>
    </source>
</evidence>
<name>A0A395SAG2_9HYPO</name>
<gene>
    <name evidence="2" type="ORF">FLONG3_7789</name>
</gene>
<comment type="caution">
    <text evidence="2">The sequence shown here is derived from an EMBL/GenBank/DDBJ whole genome shotgun (WGS) entry which is preliminary data.</text>
</comment>
<evidence type="ECO:0000256" key="1">
    <source>
        <dbReference type="SAM" id="SignalP"/>
    </source>
</evidence>
<dbReference type="OrthoDB" id="5047890at2759"/>
<dbReference type="Proteomes" id="UP000266234">
    <property type="component" value="Unassembled WGS sequence"/>
</dbReference>
<accession>A0A395SAG2</accession>
<organism evidence="2 3">
    <name type="scientific">Fusarium longipes</name>
    <dbReference type="NCBI Taxonomy" id="694270"/>
    <lineage>
        <taxon>Eukaryota</taxon>
        <taxon>Fungi</taxon>
        <taxon>Dikarya</taxon>
        <taxon>Ascomycota</taxon>
        <taxon>Pezizomycotina</taxon>
        <taxon>Sordariomycetes</taxon>
        <taxon>Hypocreomycetidae</taxon>
        <taxon>Hypocreales</taxon>
        <taxon>Nectriaceae</taxon>
        <taxon>Fusarium</taxon>
    </lineage>
</organism>
<sequence>MSGPLSTTLSSYMEILLSLSFAIMAWHATRASPPPKTALRQVGSLLSTAWVLNNAAQYPSRVAATTFDSCMEGGELSSESRKIFSDIGALCTLHNLLDSYNTINGHPFKDSNDMTLFDVLGLDPTEPPFSPIEESFGPDGKHWQAAKQAIHDADSPQEDIEGYLRAIENKTFVLSGQEDVLGPLQVMAMKQAVKKAFEIDRIRQVYQQMIGHVRGSGFPRFCKWAAMKLKLDEQK</sequence>
<feature type="signal peptide" evidence="1">
    <location>
        <begin position="1"/>
        <end position="31"/>
    </location>
</feature>
<keyword evidence="3" id="KW-1185">Reference proteome</keyword>
<evidence type="ECO:0000313" key="2">
    <source>
        <dbReference type="EMBL" id="RGP69393.1"/>
    </source>
</evidence>
<proteinExistence type="predicted"/>
<dbReference type="AlphaFoldDB" id="A0A395SAG2"/>
<reference evidence="2 3" key="1">
    <citation type="journal article" date="2018" name="PLoS Pathog.">
        <title>Evolution of structural diversity of trichothecenes, a family of toxins produced by plant pathogenic and entomopathogenic fungi.</title>
        <authorList>
            <person name="Proctor R.H."/>
            <person name="McCormick S.P."/>
            <person name="Kim H.S."/>
            <person name="Cardoza R.E."/>
            <person name="Stanley A.M."/>
            <person name="Lindo L."/>
            <person name="Kelly A."/>
            <person name="Brown D.W."/>
            <person name="Lee T."/>
            <person name="Vaughan M.M."/>
            <person name="Alexander N.J."/>
            <person name="Busman M."/>
            <person name="Gutierrez S."/>
        </authorList>
    </citation>
    <scope>NUCLEOTIDE SEQUENCE [LARGE SCALE GENOMIC DNA]</scope>
    <source>
        <strain evidence="2 3">NRRL 20695</strain>
    </source>
</reference>